<proteinExistence type="predicted"/>
<name>A0AA40DH63_9PEZI</name>
<dbReference type="EMBL" id="JAULSY010000006">
    <property type="protein sequence ID" value="KAK0673388.1"/>
    <property type="molecule type" value="Genomic_DNA"/>
</dbReference>
<dbReference type="InterPro" id="IPR000999">
    <property type="entry name" value="RNase_III_dom"/>
</dbReference>
<comment type="caution">
    <text evidence="4">The sequence shown here is derived from an EMBL/GenBank/DDBJ whole genome shotgun (WGS) entry which is preliminary data.</text>
</comment>
<dbReference type="SMART" id="SM00535">
    <property type="entry name" value="RIBOc"/>
    <property type="match status" value="1"/>
</dbReference>
<dbReference type="Proteomes" id="UP001174997">
    <property type="component" value="Unassembled WGS sequence"/>
</dbReference>
<dbReference type="PROSITE" id="PS50142">
    <property type="entry name" value="RNASE_3_2"/>
    <property type="match status" value="1"/>
</dbReference>
<dbReference type="GO" id="GO:0034475">
    <property type="term" value="P:U4 snRNA 3'-end processing"/>
    <property type="evidence" value="ECO:0007669"/>
    <property type="project" value="TreeGrafter"/>
</dbReference>
<dbReference type="PANTHER" id="PTHR11207:SF0">
    <property type="entry name" value="RIBONUCLEASE 3"/>
    <property type="match status" value="1"/>
</dbReference>
<dbReference type="Gene3D" id="1.10.1520.10">
    <property type="entry name" value="Ribonuclease III domain"/>
    <property type="match status" value="1"/>
</dbReference>
<dbReference type="SUPFAM" id="SSF54768">
    <property type="entry name" value="dsRNA-binding domain-like"/>
    <property type="match status" value="1"/>
</dbReference>
<dbReference type="GO" id="GO:0006364">
    <property type="term" value="P:rRNA processing"/>
    <property type="evidence" value="ECO:0007669"/>
    <property type="project" value="TreeGrafter"/>
</dbReference>
<gene>
    <name evidence="4" type="ORF">QBC41DRAFT_342927</name>
</gene>
<keyword evidence="1" id="KW-0694">RNA-binding</keyword>
<dbReference type="Gene3D" id="3.30.160.20">
    <property type="match status" value="1"/>
</dbReference>
<dbReference type="InterPro" id="IPR036389">
    <property type="entry name" value="RNase_III_sf"/>
</dbReference>
<accession>A0AA40DH63</accession>
<reference evidence="4" key="1">
    <citation type="submission" date="2023-06" db="EMBL/GenBank/DDBJ databases">
        <title>Genome-scale phylogeny and comparative genomics of the fungal order Sordariales.</title>
        <authorList>
            <consortium name="Lawrence Berkeley National Laboratory"/>
            <person name="Hensen N."/>
            <person name="Bonometti L."/>
            <person name="Westerberg I."/>
            <person name="Brannstrom I.O."/>
            <person name="Guillou S."/>
            <person name="Cros-Aarteil S."/>
            <person name="Calhoun S."/>
            <person name="Haridas S."/>
            <person name="Kuo A."/>
            <person name="Mondo S."/>
            <person name="Pangilinan J."/>
            <person name="Riley R."/>
            <person name="Labutti K."/>
            <person name="Andreopoulos B."/>
            <person name="Lipzen A."/>
            <person name="Chen C."/>
            <person name="Yanf M."/>
            <person name="Daum C."/>
            <person name="Ng V."/>
            <person name="Clum A."/>
            <person name="Steindorff A."/>
            <person name="Ohm R."/>
            <person name="Martin F."/>
            <person name="Silar P."/>
            <person name="Natvig D."/>
            <person name="Lalanne C."/>
            <person name="Gautier V."/>
            <person name="Ament-Velasquez S.L."/>
            <person name="Kruys A."/>
            <person name="Hutchinson M.I."/>
            <person name="Powell A.J."/>
            <person name="Barry K."/>
            <person name="Miller A.N."/>
            <person name="Grigoriev I.V."/>
            <person name="Debuchy R."/>
            <person name="Gladieux P."/>
            <person name="Thoren M.H."/>
            <person name="Johannesson H."/>
        </authorList>
    </citation>
    <scope>NUCLEOTIDE SEQUENCE</scope>
    <source>
        <strain evidence="4">CBS 307.81</strain>
    </source>
</reference>
<dbReference type="GO" id="GO:0004525">
    <property type="term" value="F:ribonuclease III activity"/>
    <property type="evidence" value="ECO:0007669"/>
    <property type="project" value="InterPro"/>
</dbReference>
<organism evidence="4 5">
    <name type="scientific">Cercophora samala</name>
    <dbReference type="NCBI Taxonomy" id="330535"/>
    <lineage>
        <taxon>Eukaryota</taxon>
        <taxon>Fungi</taxon>
        <taxon>Dikarya</taxon>
        <taxon>Ascomycota</taxon>
        <taxon>Pezizomycotina</taxon>
        <taxon>Sordariomycetes</taxon>
        <taxon>Sordariomycetidae</taxon>
        <taxon>Sordariales</taxon>
        <taxon>Lasiosphaeriaceae</taxon>
        <taxon>Cercophora</taxon>
    </lineage>
</organism>
<dbReference type="PANTHER" id="PTHR11207">
    <property type="entry name" value="RIBONUCLEASE III"/>
    <property type="match status" value="1"/>
</dbReference>
<dbReference type="GO" id="GO:0003723">
    <property type="term" value="F:RNA binding"/>
    <property type="evidence" value="ECO:0007669"/>
    <property type="project" value="UniProtKB-KW"/>
</dbReference>
<keyword evidence="5" id="KW-1185">Reference proteome</keyword>
<dbReference type="AlphaFoldDB" id="A0AA40DH63"/>
<feature type="compositionally biased region" description="Low complexity" evidence="2">
    <location>
        <begin position="28"/>
        <end position="46"/>
    </location>
</feature>
<dbReference type="GO" id="GO:0005654">
    <property type="term" value="C:nucleoplasm"/>
    <property type="evidence" value="ECO:0007669"/>
    <property type="project" value="TreeGrafter"/>
</dbReference>
<evidence type="ECO:0000313" key="5">
    <source>
        <dbReference type="Proteomes" id="UP001174997"/>
    </source>
</evidence>
<evidence type="ECO:0000259" key="3">
    <source>
        <dbReference type="PROSITE" id="PS50142"/>
    </source>
</evidence>
<feature type="compositionally biased region" description="Polar residues" evidence="2">
    <location>
        <begin position="8"/>
        <end position="17"/>
    </location>
</feature>
<dbReference type="GO" id="GO:0006369">
    <property type="term" value="P:termination of RNA polymerase II transcription"/>
    <property type="evidence" value="ECO:0007669"/>
    <property type="project" value="TreeGrafter"/>
</dbReference>
<evidence type="ECO:0000256" key="1">
    <source>
        <dbReference type="ARBA" id="ARBA00022884"/>
    </source>
</evidence>
<sequence>MAKRKTPSAANPPTIQDTSERAPKRQKPSSSSAPTPSSVPSSSTEFSPITLCTPWTTSTLPSHLPPLPPILSPTLETAALTHSGQKKSPSDLSYERLEWIGDVYLELIASELIFSTFPTIPEGEMSRRRELLIRNSTLSAFSIRYGLDKRANFPSEFNLTGRPNGSTAHAKKKEKALADIFEAYVGAIIRSDTVNGYKNTVAWLKALWGPLLKDEIKVEEGGGRMIDKEQNPKVRLEQLIGASCVKIEYRDLPGTGERFVDKQPQFGIGVYFTGWGEENLMLGEAWDFGKKSAGHKAAEKACGHPVVVGRLVERKRAWMTQRAIQRAEEEEKEKEKEKEAGKLEE</sequence>
<feature type="region of interest" description="Disordered" evidence="2">
    <location>
        <begin position="324"/>
        <end position="345"/>
    </location>
</feature>
<dbReference type="Pfam" id="PF00636">
    <property type="entry name" value="Ribonuclease_3"/>
    <property type="match status" value="1"/>
</dbReference>
<evidence type="ECO:0000256" key="2">
    <source>
        <dbReference type="SAM" id="MobiDB-lite"/>
    </source>
</evidence>
<dbReference type="SUPFAM" id="SSF69065">
    <property type="entry name" value="RNase III domain-like"/>
    <property type="match status" value="1"/>
</dbReference>
<protein>
    <submittedName>
        <fullName evidence="4">Ribonuclease III domain-containing protein</fullName>
    </submittedName>
</protein>
<feature type="region of interest" description="Disordered" evidence="2">
    <location>
        <begin position="1"/>
        <end position="46"/>
    </location>
</feature>
<evidence type="ECO:0000313" key="4">
    <source>
        <dbReference type="EMBL" id="KAK0673388.1"/>
    </source>
</evidence>
<feature type="compositionally biased region" description="Basic and acidic residues" evidence="2">
    <location>
        <begin position="325"/>
        <end position="345"/>
    </location>
</feature>
<dbReference type="CDD" id="cd00593">
    <property type="entry name" value="RIBOc"/>
    <property type="match status" value="1"/>
</dbReference>
<feature type="domain" description="RNase III" evidence="3">
    <location>
        <begin position="75"/>
        <end position="193"/>
    </location>
</feature>